<dbReference type="EMBL" id="JAVRHQ010000030">
    <property type="protein sequence ID" value="MDT0644610.1"/>
    <property type="molecule type" value="Genomic_DNA"/>
</dbReference>
<feature type="signal peptide" evidence="2">
    <location>
        <begin position="1"/>
        <end position="21"/>
    </location>
</feature>
<comment type="caution">
    <text evidence="3">The sequence shown here is derived from an EMBL/GenBank/DDBJ whole genome shotgun (WGS) entry which is preliminary data.</text>
</comment>
<feature type="region of interest" description="Disordered" evidence="1">
    <location>
        <begin position="164"/>
        <end position="199"/>
    </location>
</feature>
<name>A0ABU3CE45_9FLAO</name>
<evidence type="ECO:0000313" key="4">
    <source>
        <dbReference type="Proteomes" id="UP001262889"/>
    </source>
</evidence>
<evidence type="ECO:0000256" key="2">
    <source>
        <dbReference type="SAM" id="SignalP"/>
    </source>
</evidence>
<feature type="chain" id="PRO_5045961000" description="Curlin" evidence="2">
    <location>
        <begin position="22"/>
        <end position="475"/>
    </location>
</feature>
<dbReference type="RefSeq" id="WP_311536226.1">
    <property type="nucleotide sequence ID" value="NZ_JAVRHQ010000030.1"/>
</dbReference>
<evidence type="ECO:0008006" key="5">
    <source>
        <dbReference type="Google" id="ProtNLM"/>
    </source>
</evidence>
<reference evidence="3 4" key="1">
    <citation type="submission" date="2023-09" db="EMBL/GenBank/DDBJ databases">
        <authorList>
            <person name="Rey-Velasco X."/>
        </authorList>
    </citation>
    <scope>NUCLEOTIDE SEQUENCE [LARGE SCALE GENOMIC DNA]</scope>
    <source>
        <strain evidence="3 4">F363</strain>
    </source>
</reference>
<organism evidence="3 4">
    <name type="scientific">Autumnicola tepida</name>
    <dbReference type="NCBI Taxonomy" id="3075595"/>
    <lineage>
        <taxon>Bacteria</taxon>
        <taxon>Pseudomonadati</taxon>
        <taxon>Bacteroidota</taxon>
        <taxon>Flavobacteriia</taxon>
        <taxon>Flavobacteriales</taxon>
        <taxon>Flavobacteriaceae</taxon>
        <taxon>Autumnicola</taxon>
    </lineage>
</organism>
<protein>
    <recommendedName>
        <fullName evidence="5">Curlin</fullName>
    </recommendedName>
</protein>
<accession>A0ABU3CE45</accession>
<evidence type="ECO:0000256" key="1">
    <source>
        <dbReference type="SAM" id="MobiDB-lite"/>
    </source>
</evidence>
<gene>
    <name evidence="3" type="ORF">RM553_17355</name>
</gene>
<feature type="compositionally biased region" description="Polar residues" evidence="1">
    <location>
        <begin position="177"/>
        <end position="193"/>
    </location>
</feature>
<evidence type="ECO:0000313" key="3">
    <source>
        <dbReference type="EMBL" id="MDT0644610.1"/>
    </source>
</evidence>
<sequence length="475" mass="51318">MKKVILSAAALMFGAVTFAQQDVNHAERQEASQVTNHSSDVDANRADVDQWNTSQKAFVQQVGERNSAQVDQSDGAYGGTGGNQAMIYQSGPYSLSGPWYNLQYESEAEDNQAEVNQAGTTNESALYQRGSNNDARSDQGLDGSASDNKVAIYQGDFDNYPYSGNSGNDAFAKQEGSENSSLIAQDDNNNDAMTAQDGDGNKVYVTQTSRQDGSVDEGQMALVEQYGDMNESTVAQDGRGARNNATTYQLGNNNKAWQKQYNTSDDAGDENTATITQGTLGYIPSDYAIAIQDQRGEDNEASITQYDGNEVASNYAQQDQDGDDNDAAITQENVFEGHDNFAKQIQDGNYNEAIIGQKGDGHKAQQWQKGNNNFAESHQQGKDHKAFVWQRYDNNYAFTNQNNIGNDALVVQSGGQSATVDQLDGSGNEATVFQSGPYGMPYGAPQHCDFDSPIGTPSVPTPDDLTLADPCPDCN</sequence>
<keyword evidence="4" id="KW-1185">Reference proteome</keyword>
<keyword evidence="2" id="KW-0732">Signal</keyword>
<dbReference type="Proteomes" id="UP001262889">
    <property type="component" value="Unassembled WGS sequence"/>
</dbReference>
<proteinExistence type="predicted"/>
<feature type="region of interest" description="Disordered" evidence="1">
    <location>
        <begin position="452"/>
        <end position="475"/>
    </location>
</feature>